<evidence type="ECO:0000256" key="3">
    <source>
        <dbReference type="ARBA" id="ARBA00022553"/>
    </source>
</evidence>
<keyword evidence="3" id="KW-0597">Phosphoprotein</keyword>
<keyword evidence="6" id="KW-0175">Coiled coil</keyword>
<dbReference type="InterPro" id="IPR004358">
    <property type="entry name" value="Sig_transdc_His_kin-like_C"/>
</dbReference>
<name>A0ABD5U697_9EURY</name>
<dbReference type="PANTHER" id="PTHR43304">
    <property type="entry name" value="PHYTOCHROME-LIKE PROTEIN CPH1"/>
    <property type="match status" value="1"/>
</dbReference>
<evidence type="ECO:0000259" key="8">
    <source>
        <dbReference type="PROSITE" id="PS50112"/>
    </source>
</evidence>
<dbReference type="PROSITE" id="PS50113">
    <property type="entry name" value="PAC"/>
    <property type="match status" value="6"/>
</dbReference>
<feature type="domain" description="Histidine kinase" evidence="7">
    <location>
        <begin position="797"/>
        <end position="1010"/>
    </location>
</feature>
<dbReference type="Gene3D" id="2.10.70.100">
    <property type="match status" value="1"/>
</dbReference>
<dbReference type="Gene3D" id="3.30.565.10">
    <property type="entry name" value="Histidine kinase-like ATPase, C-terminal domain"/>
    <property type="match status" value="1"/>
</dbReference>
<dbReference type="SUPFAM" id="SSF55874">
    <property type="entry name" value="ATPase domain of HSP90 chaperone/DNA topoisomerase II/histidine kinase"/>
    <property type="match status" value="1"/>
</dbReference>
<keyword evidence="4" id="KW-0808">Transferase</keyword>
<dbReference type="Proteomes" id="UP001596408">
    <property type="component" value="Unassembled WGS sequence"/>
</dbReference>
<dbReference type="InterPro" id="IPR052162">
    <property type="entry name" value="Sensor_kinase/Photoreceptor"/>
</dbReference>
<evidence type="ECO:0000313" key="11">
    <source>
        <dbReference type="Proteomes" id="UP001596408"/>
    </source>
</evidence>
<dbReference type="SMART" id="SM00388">
    <property type="entry name" value="HisKA"/>
    <property type="match status" value="1"/>
</dbReference>
<dbReference type="InterPro" id="IPR013656">
    <property type="entry name" value="PAS_4"/>
</dbReference>
<feature type="coiled-coil region" evidence="6">
    <location>
        <begin position="135"/>
        <end position="165"/>
    </location>
</feature>
<gene>
    <name evidence="10" type="ORF">ACFQEV_16665</name>
</gene>
<evidence type="ECO:0000256" key="1">
    <source>
        <dbReference type="ARBA" id="ARBA00000085"/>
    </source>
</evidence>
<feature type="domain" description="PAC" evidence="9">
    <location>
        <begin position="481"/>
        <end position="532"/>
    </location>
</feature>
<dbReference type="InterPro" id="IPR036890">
    <property type="entry name" value="HATPase_C_sf"/>
</dbReference>
<evidence type="ECO:0000313" key="10">
    <source>
        <dbReference type="EMBL" id="MFC6826615.1"/>
    </source>
</evidence>
<evidence type="ECO:0000256" key="6">
    <source>
        <dbReference type="SAM" id="Coils"/>
    </source>
</evidence>
<dbReference type="InterPro" id="IPR000014">
    <property type="entry name" value="PAS"/>
</dbReference>
<dbReference type="Gene3D" id="3.30.450.20">
    <property type="entry name" value="PAS domain"/>
    <property type="match status" value="6"/>
</dbReference>
<dbReference type="CDD" id="cd00082">
    <property type="entry name" value="HisKA"/>
    <property type="match status" value="1"/>
</dbReference>
<feature type="domain" description="PAC" evidence="9">
    <location>
        <begin position="612"/>
        <end position="665"/>
    </location>
</feature>
<dbReference type="SMART" id="SM00387">
    <property type="entry name" value="HATPase_c"/>
    <property type="match status" value="1"/>
</dbReference>
<evidence type="ECO:0000256" key="2">
    <source>
        <dbReference type="ARBA" id="ARBA00012438"/>
    </source>
</evidence>
<feature type="domain" description="PAC" evidence="9">
    <location>
        <begin position="348"/>
        <end position="403"/>
    </location>
</feature>
<dbReference type="Pfam" id="PF08447">
    <property type="entry name" value="PAS_3"/>
    <property type="match status" value="1"/>
</dbReference>
<dbReference type="InterPro" id="IPR013767">
    <property type="entry name" value="PAS_fold"/>
</dbReference>
<organism evidence="10 11">
    <name type="scientific">Halopelagius fulvigenes</name>
    <dbReference type="NCBI Taxonomy" id="1198324"/>
    <lineage>
        <taxon>Archaea</taxon>
        <taxon>Methanobacteriati</taxon>
        <taxon>Methanobacteriota</taxon>
        <taxon>Stenosarchaea group</taxon>
        <taxon>Halobacteria</taxon>
        <taxon>Halobacteriales</taxon>
        <taxon>Haloferacaceae</taxon>
    </lineage>
</organism>
<feature type="domain" description="PAS" evidence="8">
    <location>
        <begin position="21"/>
        <end position="92"/>
    </location>
</feature>
<dbReference type="PROSITE" id="PS50109">
    <property type="entry name" value="HIS_KIN"/>
    <property type="match status" value="1"/>
</dbReference>
<keyword evidence="11" id="KW-1185">Reference proteome</keyword>
<dbReference type="PANTHER" id="PTHR43304:SF1">
    <property type="entry name" value="PAC DOMAIN-CONTAINING PROTEIN"/>
    <property type="match status" value="1"/>
</dbReference>
<dbReference type="InterPro" id="IPR003594">
    <property type="entry name" value="HATPase_dom"/>
</dbReference>
<sequence length="1014" mass="115770">MSDQAGTPEGGFWADATGERAVERYSTLVNMVDDGIYQLDAEGRFVAVNDSIVRLTGYAREELLGEHASIVLDDEDADRIQREIYRRFVDGDREGEPIEFTARMADGETIPCELELHPLVEEGTFEGSIGVVRDIADRKQTEQELRERERELRRKERRYEAIFEDPNILVGLLDPDGTVRDINQTAMKYVDANLEDVRGEPFWETPWWGEGDGVQSQVKEWIEQAAAGEYVEFEADLTRSDGEPYTISGYYRPVTDNDGEVVSIIVSDRDITERKQHERELELFRTLLNHSNDSVLVVDPETGRYLDVNDTACKRRGYSREEFLELTVTDLETEIPDQEAWRSFVEELRAEGQLTFDGHHRCKDGSTYPVEVNASYVDLDQEYVLAIARDVTERREYERYLEDAKSRLEAATEAGAVGTWEWHIPEDEMVVGTTFARTFGIDPDVAREGVSLDQFIEAIHEDDRERVTAAIEEAVETCGDYEEEYRVWNADDDLRWVVARGHVECDDGEPIRFPGALTDITERKRAELELQRNNEQLETLFEVLPVGVVVAEADGRIVQANDVAHEIWGGDVFDVESVEEYEQYPVWDADSGERVQPDEMTLARVIDGEEVLDPDIYEIEAVDGERRVVRLEGMPVRNEHGEVTRGVATLTDITERREAQRALEESERRYRTLAENFPNGAVGLFDEDLQYTAIGGQLFDRFDYGPEDRIGHRFTELHTSDLVEELEPHFRAALDGEAGSFEIEYRGRHLHAHTLPVSDADGEVYAGMIVIQDVTERREYERMLEVSNERLEQFAYAASHDLQEPLRMVSSYLQLLERRYGDELDEDGEEFLEFAVDGADRMRDMIDGLLAYSRVETQGEPFEAVDLDDVLSEVCDDLQVMIQESNAEITAEDLPRVEGDRGQLRQVFQNLLDNAIEYSDDEPPRIHIDAERDGDRWLVSVEDNGVGIAPEDTDRIFEVFQRLHTRDEHAGTGIGLALVERIIERHNGDVWVESDPGRGSTFSFTLPVASNFET</sequence>
<dbReference type="FunFam" id="3.30.565.10:FF:000006">
    <property type="entry name" value="Sensor histidine kinase WalK"/>
    <property type="match status" value="1"/>
</dbReference>
<dbReference type="EMBL" id="JBHSXH010000015">
    <property type="protein sequence ID" value="MFC6826615.1"/>
    <property type="molecule type" value="Genomic_DNA"/>
</dbReference>
<dbReference type="InterPro" id="IPR000700">
    <property type="entry name" value="PAS-assoc_C"/>
</dbReference>
<feature type="domain" description="PAC" evidence="9">
    <location>
        <begin position="96"/>
        <end position="147"/>
    </location>
</feature>
<feature type="domain" description="PAS" evidence="8">
    <location>
        <begin position="533"/>
        <end position="569"/>
    </location>
</feature>
<reference evidence="10 11" key="1">
    <citation type="journal article" date="2019" name="Int. J. Syst. Evol. Microbiol.">
        <title>The Global Catalogue of Microorganisms (GCM) 10K type strain sequencing project: providing services to taxonomists for standard genome sequencing and annotation.</title>
        <authorList>
            <consortium name="The Broad Institute Genomics Platform"/>
            <consortium name="The Broad Institute Genome Sequencing Center for Infectious Disease"/>
            <person name="Wu L."/>
            <person name="Ma J."/>
        </authorList>
    </citation>
    <scope>NUCLEOTIDE SEQUENCE [LARGE SCALE GENOMIC DNA]</scope>
    <source>
        <strain evidence="10 11">YIM 94188</strain>
    </source>
</reference>
<feature type="domain" description="PAC" evidence="9">
    <location>
        <begin position="231"/>
        <end position="283"/>
    </location>
</feature>
<dbReference type="SMART" id="SM00086">
    <property type="entry name" value="PAC"/>
    <property type="match status" value="6"/>
</dbReference>
<dbReference type="PROSITE" id="PS50112">
    <property type="entry name" value="PAS"/>
    <property type="match status" value="3"/>
</dbReference>
<evidence type="ECO:0000256" key="5">
    <source>
        <dbReference type="ARBA" id="ARBA00022777"/>
    </source>
</evidence>
<dbReference type="Pfam" id="PF00989">
    <property type="entry name" value="PAS"/>
    <property type="match status" value="1"/>
</dbReference>
<comment type="catalytic activity">
    <reaction evidence="1">
        <text>ATP + protein L-histidine = ADP + protein N-phospho-L-histidine.</text>
        <dbReference type="EC" id="2.7.13.3"/>
    </reaction>
</comment>
<dbReference type="Pfam" id="PF13426">
    <property type="entry name" value="PAS_9"/>
    <property type="match status" value="1"/>
</dbReference>
<dbReference type="Pfam" id="PF08448">
    <property type="entry name" value="PAS_4"/>
    <property type="match status" value="3"/>
</dbReference>
<protein>
    <recommendedName>
        <fullName evidence="2">histidine kinase</fullName>
        <ecNumber evidence="2">2.7.13.3</ecNumber>
    </recommendedName>
</protein>
<feature type="domain" description="PAC" evidence="9">
    <location>
        <begin position="724"/>
        <end position="786"/>
    </location>
</feature>
<comment type="caution">
    <text evidence="10">The sequence shown here is derived from an EMBL/GenBank/DDBJ whole genome shotgun (WGS) entry which is preliminary data.</text>
</comment>
<dbReference type="SUPFAM" id="SSF55785">
    <property type="entry name" value="PYP-like sensor domain (PAS domain)"/>
    <property type="match status" value="6"/>
</dbReference>
<proteinExistence type="predicted"/>
<dbReference type="NCBIfam" id="TIGR00229">
    <property type="entry name" value="sensory_box"/>
    <property type="match status" value="6"/>
</dbReference>
<dbReference type="EC" id="2.7.13.3" evidence="2"/>
<dbReference type="InterPro" id="IPR036097">
    <property type="entry name" value="HisK_dim/P_sf"/>
</dbReference>
<dbReference type="AlphaFoldDB" id="A0ABD5U697"/>
<dbReference type="Gene3D" id="1.10.287.130">
    <property type="match status" value="1"/>
</dbReference>
<feature type="domain" description="PAS" evidence="8">
    <location>
        <begin position="280"/>
        <end position="324"/>
    </location>
</feature>
<dbReference type="PRINTS" id="PR00344">
    <property type="entry name" value="BCTRLSENSOR"/>
</dbReference>
<dbReference type="SUPFAM" id="SSF47384">
    <property type="entry name" value="Homodimeric domain of signal transducing histidine kinase"/>
    <property type="match status" value="1"/>
</dbReference>
<dbReference type="GO" id="GO:0004673">
    <property type="term" value="F:protein histidine kinase activity"/>
    <property type="evidence" value="ECO:0007669"/>
    <property type="project" value="UniProtKB-EC"/>
</dbReference>
<dbReference type="RefSeq" id="WP_379698485.1">
    <property type="nucleotide sequence ID" value="NZ_JBHSXH010000015.1"/>
</dbReference>
<dbReference type="InterPro" id="IPR035965">
    <property type="entry name" value="PAS-like_dom_sf"/>
</dbReference>
<evidence type="ECO:0000256" key="4">
    <source>
        <dbReference type="ARBA" id="ARBA00022679"/>
    </source>
</evidence>
<dbReference type="Pfam" id="PF02518">
    <property type="entry name" value="HATPase_c"/>
    <property type="match status" value="1"/>
</dbReference>
<dbReference type="InterPro" id="IPR005467">
    <property type="entry name" value="His_kinase_dom"/>
</dbReference>
<dbReference type="CDD" id="cd00130">
    <property type="entry name" value="PAS"/>
    <property type="match status" value="4"/>
</dbReference>
<dbReference type="InterPro" id="IPR003661">
    <property type="entry name" value="HisK_dim/P_dom"/>
</dbReference>
<dbReference type="InterPro" id="IPR013655">
    <property type="entry name" value="PAS_fold_3"/>
</dbReference>
<evidence type="ECO:0000259" key="7">
    <source>
        <dbReference type="PROSITE" id="PS50109"/>
    </source>
</evidence>
<evidence type="ECO:0000259" key="9">
    <source>
        <dbReference type="PROSITE" id="PS50113"/>
    </source>
</evidence>
<dbReference type="InterPro" id="IPR001610">
    <property type="entry name" value="PAC"/>
</dbReference>
<dbReference type="SMART" id="SM00091">
    <property type="entry name" value="PAS"/>
    <property type="match status" value="6"/>
</dbReference>
<accession>A0ABD5U697</accession>
<keyword evidence="5" id="KW-0418">Kinase</keyword>
<dbReference type="Pfam" id="PF00512">
    <property type="entry name" value="HisKA"/>
    <property type="match status" value="1"/>
</dbReference>